<evidence type="ECO:0000259" key="3">
    <source>
        <dbReference type="PROSITE" id="PS50001"/>
    </source>
</evidence>
<evidence type="ECO:0000256" key="1">
    <source>
        <dbReference type="PROSITE-ProRule" id="PRU00191"/>
    </source>
</evidence>
<dbReference type="PRINTS" id="PR00401">
    <property type="entry name" value="SH2DOMAIN"/>
</dbReference>
<protein>
    <recommendedName>
        <fullName evidence="3">SH2 domain-containing protein</fullName>
    </recommendedName>
</protein>
<dbReference type="EMBL" id="JANIIK010007731">
    <property type="protein sequence ID" value="KAJ3580589.1"/>
    <property type="molecule type" value="Genomic_DNA"/>
</dbReference>
<dbReference type="Proteomes" id="UP001148018">
    <property type="component" value="Unassembled WGS sequence"/>
</dbReference>
<accession>A0A9Q0D2S6</accession>
<sequence>MGNLMRSGTKKTRGGDIPVTGETGPLRGSEQDVLVVTRDFPSARGSQPLFSLGEKLQVLSQGPSWWKVLSPRTQRENYIPQSHAVRVYHGWLFEGLGRQEAETLLQMTCNMQGSFMVRERAEERGVYSLSVKHMALRHYRIHRMDNSWYYISPGLTFQCLEDMINHYSECADGLCCTLTSPCLTSPCLTSPCLSGASAQQPAPPLMRRNFTWKEVEGFSFHDDDDNSGGGGVGTAMSYGVRHSMATYRSLSGALDAGSQKSASRKKKTKSLYALSLDYDN</sequence>
<dbReference type="InterPro" id="IPR043539">
    <property type="entry name" value="Grb2-like"/>
</dbReference>
<dbReference type="SMART" id="SM00252">
    <property type="entry name" value="SH2"/>
    <property type="match status" value="1"/>
</dbReference>
<evidence type="ECO:0000256" key="2">
    <source>
        <dbReference type="SAM" id="MobiDB-lite"/>
    </source>
</evidence>
<name>A0A9Q0D2S6_9TELE</name>
<dbReference type="OrthoDB" id="9924021at2759"/>
<dbReference type="PANTHER" id="PTHR46037">
    <property type="entry name" value="PROTEIN ENHANCER OF SEVENLESS 2B"/>
    <property type="match status" value="1"/>
</dbReference>
<dbReference type="Gene3D" id="3.30.505.10">
    <property type="entry name" value="SH2 domain"/>
    <property type="match status" value="1"/>
</dbReference>
<organism evidence="4 5">
    <name type="scientific">Muraenolepis orangiensis</name>
    <name type="common">Patagonian moray cod</name>
    <dbReference type="NCBI Taxonomy" id="630683"/>
    <lineage>
        <taxon>Eukaryota</taxon>
        <taxon>Metazoa</taxon>
        <taxon>Chordata</taxon>
        <taxon>Craniata</taxon>
        <taxon>Vertebrata</taxon>
        <taxon>Euteleostomi</taxon>
        <taxon>Actinopterygii</taxon>
        <taxon>Neopterygii</taxon>
        <taxon>Teleostei</taxon>
        <taxon>Neoteleostei</taxon>
        <taxon>Acanthomorphata</taxon>
        <taxon>Zeiogadaria</taxon>
        <taxon>Gadariae</taxon>
        <taxon>Gadiformes</taxon>
        <taxon>Muraenolepidoidei</taxon>
        <taxon>Muraenolepididae</taxon>
        <taxon>Muraenolepis</taxon>
    </lineage>
</organism>
<feature type="domain" description="SH2" evidence="3">
    <location>
        <begin position="91"/>
        <end position="182"/>
    </location>
</feature>
<evidence type="ECO:0000313" key="4">
    <source>
        <dbReference type="EMBL" id="KAJ3580589.1"/>
    </source>
</evidence>
<dbReference type="EMBL" id="JANIIK010007731">
    <property type="protein sequence ID" value="KAJ3580591.1"/>
    <property type="molecule type" value="Genomic_DNA"/>
</dbReference>
<keyword evidence="1" id="KW-0727">SH2 domain</keyword>
<feature type="region of interest" description="Disordered" evidence="2">
    <location>
        <begin position="1"/>
        <end position="28"/>
    </location>
</feature>
<proteinExistence type="predicted"/>
<dbReference type="Gene3D" id="2.30.30.40">
    <property type="entry name" value="SH3 Domains"/>
    <property type="match status" value="1"/>
</dbReference>
<dbReference type="InterPro" id="IPR000980">
    <property type="entry name" value="SH2"/>
</dbReference>
<dbReference type="PROSITE" id="PS50001">
    <property type="entry name" value="SH2"/>
    <property type="match status" value="1"/>
</dbReference>
<keyword evidence="5" id="KW-1185">Reference proteome</keyword>
<comment type="caution">
    <text evidence="4">The sequence shown here is derived from an EMBL/GenBank/DDBJ whole genome shotgun (WGS) entry which is preliminary data.</text>
</comment>
<evidence type="ECO:0000313" key="5">
    <source>
        <dbReference type="Proteomes" id="UP001148018"/>
    </source>
</evidence>
<dbReference type="InterPro" id="IPR036860">
    <property type="entry name" value="SH2_dom_sf"/>
</dbReference>
<dbReference type="AlphaFoldDB" id="A0A9Q0D2S6"/>
<dbReference type="Pfam" id="PF00017">
    <property type="entry name" value="SH2"/>
    <property type="match status" value="1"/>
</dbReference>
<reference evidence="4" key="1">
    <citation type="submission" date="2022-07" db="EMBL/GenBank/DDBJ databases">
        <title>Chromosome-level genome of Muraenolepis orangiensis.</title>
        <authorList>
            <person name="Kim J."/>
        </authorList>
    </citation>
    <scope>NUCLEOTIDE SEQUENCE</scope>
    <source>
        <strain evidence="4">KU_S4_2022</strain>
        <tissue evidence="4">Muscle</tissue>
    </source>
</reference>
<dbReference type="SUPFAM" id="SSF55550">
    <property type="entry name" value="SH2 domain"/>
    <property type="match status" value="1"/>
</dbReference>
<gene>
    <name evidence="4" type="ORF">NHX12_034359</name>
</gene>